<sequence>MTGPDGMRPDGMQPVEGRRGVVIGLPLLADAVVAELTAAGAVVEQVGSARELVGAPDGVRERLGSVDLVVAVLGGVGGGPFGLSPAERWAEIIEQGAGDAVLAARAFLDDLLTAAANDSAADLVLVGSAAASELVPAFAVHAATAAGAAQLARTLRLELGGTLVRVRHVAVGWVSPRAAADGGDALTPEDVARTVLFTLTLPPTTNVAEVSLLTTRTG</sequence>
<gene>
    <name evidence="3" type="ORF">SAMN05660657_04596</name>
</gene>
<dbReference type="Pfam" id="PF00106">
    <property type="entry name" value="adh_short"/>
    <property type="match status" value="1"/>
</dbReference>
<keyword evidence="4" id="KW-1185">Reference proteome</keyword>
<dbReference type="Proteomes" id="UP000199546">
    <property type="component" value="Unassembled WGS sequence"/>
</dbReference>
<evidence type="ECO:0000256" key="1">
    <source>
        <dbReference type="ARBA" id="ARBA00006484"/>
    </source>
</evidence>
<dbReference type="EMBL" id="FPBA01000023">
    <property type="protein sequence ID" value="SFU00001.1"/>
    <property type="molecule type" value="Genomic_DNA"/>
</dbReference>
<reference evidence="4" key="1">
    <citation type="submission" date="2016-10" db="EMBL/GenBank/DDBJ databases">
        <authorList>
            <person name="Varghese N."/>
            <person name="Submissions S."/>
        </authorList>
    </citation>
    <scope>NUCLEOTIDE SEQUENCE [LARGE SCALE GENOMIC DNA]</scope>
    <source>
        <strain evidence="4">DSM 46136</strain>
    </source>
</reference>
<dbReference type="Gene3D" id="3.40.50.720">
    <property type="entry name" value="NAD(P)-binding Rossmann-like Domain"/>
    <property type="match status" value="1"/>
</dbReference>
<dbReference type="RefSeq" id="WP_093583189.1">
    <property type="nucleotide sequence ID" value="NZ_FPBA01000023.1"/>
</dbReference>
<keyword evidence="2" id="KW-0560">Oxidoreductase</keyword>
<dbReference type="InterPro" id="IPR036291">
    <property type="entry name" value="NAD(P)-bd_dom_sf"/>
</dbReference>
<dbReference type="OrthoDB" id="5187521at2"/>
<evidence type="ECO:0000313" key="4">
    <source>
        <dbReference type="Proteomes" id="UP000199546"/>
    </source>
</evidence>
<organism evidence="3 4">
    <name type="scientific">Geodermatophilus amargosae</name>
    <dbReference type="NCBI Taxonomy" id="1296565"/>
    <lineage>
        <taxon>Bacteria</taxon>
        <taxon>Bacillati</taxon>
        <taxon>Actinomycetota</taxon>
        <taxon>Actinomycetes</taxon>
        <taxon>Geodermatophilales</taxon>
        <taxon>Geodermatophilaceae</taxon>
        <taxon>Geodermatophilus</taxon>
    </lineage>
</organism>
<protein>
    <submittedName>
        <fullName evidence="3">NADP-dependent 3-hydroxy acid dehydrogenase YdfG</fullName>
    </submittedName>
</protein>
<evidence type="ECO:0000313" key="3">
    <source>
        <dbReference type="EMBL" id="SFU00001.1"/>
    </source>
</evidence>
<evidence type="ECO:0000256" key="2">
    <source>
        <dbReference type="ARBA" id="ARBA00023002"/>
    </source>
</evidence>
<dbReference type="SUPFAM" id="SSF51735">
    <property type="entry name" value="NAD(P)-binding Rossmann-fold domains"/>
    <property type="match status" value="1"/>
</dbReference>
<name>A0A1I7CKN7_9ACTN</name>
<dbReference type="PANTHER" id="PTHR43669:SF3">
    <property type="entry name" value="ALCOHOL DEHYDROGENASE, PUTATIVE (AFU_ORTHOLOGUE AFUA_3G03445)-RELATED"/>
    <property type="match status" value="1"/>
</dbReference>
<comment type="similarity">
    <text evidence="1">Belongs to the short-chain dehydrogenases/reductases (SDR) family.</text>
</comment>
<dbReference type="GO" id="GO:0016491">
    <property type="term" value="F:oxidoreductase activity"/>
    <property type="evidence" value="ECO:0007669"/>
    <property type="project" value="UniProtKB-KW"/>
</dbReference>
<dbReference type="InterPro" id="IPR002347">
    <property type="entry name" value="SDR_fam"/>
</dbReference>
<dbReference type="AlphaFoldDB" id="A0A1I7CKN7"/>
<dbReference type="PANTHER" id="PTHR43669">
    <property type="entry name" value="5-KETO-D-GLUCONATE 5-REDUCTASE"/>
    <property type="match status" value="1"/>
</dbReference>
<dbReference type="STRING" id="1296565.SAMN05660657_04596"/>
<accession>A0A1I7CKN7</accession>
<proteinExistence type="inferred from homology"/>